<evidence type="ECO:0000313" key="3">
    <source>
        <dbReference type="Proteomes" id="UP000219482"/>
    </source>
</evidence>
<organism evidence="2 3">
    <name type="scientific">Blastococcus haudaquaticus</name>
    <dbReference type="NCBI Taxonomy" id="1938745"/>
    <lineage>
        <taxon>Bacteria</taxon>
        <taxon>Bacillati</taxon>
        <taxon>Actinomycetota</taxon>
        <taxon>Actinomycetes</taxon>
        <taxon>Geodermatophilales</taxon>
        <taxon>Geodermatophilaceae</taxon>
        <taxon>Blastococcus</taxon>
    </lineage>
</organism>
<dbReference type="InterPro" id="IPR000639">
    <property type="entry name" value="Epox_hydrolase-like"/>
</dbReference>
<keyword evidence="3" id="KW-1185">Reference proteome</keyword>
<dbReference type="EMBL" id="OCNK01000002">
    <property type="protein sequence ID" value="SOD98408.1"/>
    <property type="molecule type" value="Genomic_DNA"/>
</dbReference>
<dbReference type="Proteomes" id="UP000219482">
    <property type="component" value="Unassembled WGS sequence"/>
</dbReference>
<dbReference type="InterPro" id="IPR000073">
    <property type="entry name" value="AB_hydrolase_1"/>
</dbReference>
<evidence type="ECO:0000313" key="2">
    <source>
        <dbReference type="EMBL" id="SOD98408.1"/>
    </source>
</evidence>
<reference evidence="3" key="1">
    <citation type="submission" date="2017-09" db="EMBL/GenBank/DDBJ databases">
        <authorList>
            <person name="Varghese N."/>
            <person name="Submissions S."/>
        </authorList>
    </citation>
    <scope>NUCLEOTIDE SEQUENCE [LARGE SCALE GENOMIC DNA]</scope>
    <source>
        <strain evidence="3">DSM 44270</strain>
    </source>
</reference>
<dbReference type="InterPro" id="IPR050266">
    <property type="entry name" value="AB_hydrolase_sf"/>
</dbReference>
<dbReference type="AlphaFoldDB" id="A0A286GS92"/>
<dbReference type="GO" id="GO:0004185">
    <property type="term" value="F:serine-type carboxypeptidase activity"/>
    <property type="evidence" value="ECO:0007669"/>
    <property type="project" value="InterPro"/>
</dbReference>
<feature type="domain" description="AB hydrolase-1" evidence="1">
    <location>
        <begin position="21"/>
        <end position="274"/>
    </location>
</feature>
<gene>
    <name evidence="2" type="ORF">SAMN06272739_1882</name>
</gene>
<proteinExistence type="predicted"/>
<dbReference type="PRINTS" id="PR00111">
    <property type="entry name" value="ABHYDROLASE"/>
</dbReference>
<dbReference type="PROSITE" id="PS00560">
    <property type="entry name" value="CARBOXYPEPT_SER_HIS"/>
    <property type="match status" value="1"/>
</dbReference>
<evidence type="ECO:0000259" key="1">
    <source>
        <dbReference type="Pfam" id="PF00561"/>
    </source>
</evidence>
<dbReference type="InterPro" id="IPR033124">
    <property type="entry name" value="Ser_caboxypep_his_AS"/>
</dbReference>
<dbReference type="PANTHER" id="PTHR43798:SF33">
    <property type="entry name" value="HYDROLASE, PUTATIVE (AFU_ORTHOLOGUE AFUA_2G14860)-RELATED"/>
    <property type="match status" value="1"/>
</dbReference>
<dbReference type="PANTHER" id="PTHR43798">
    <property type="entry name" value="MONOACYLGLYCEROL LIPASE"/>
    <property type="match status" value="1"/>
</dbReference>
<dbReference type="InterPro" id="IPR029058">
    <property type="entry name" value="AB_hydrolase_fold"/>
</dbReference>
<dbReference type="OrthoDB" id="9796770at2"/>
<name>A0A286GS92_9ACTN</name>
<dbReference type="RefSeq" id="WP_097183611.1">
    <property type="nucleotide sequence ID" value="NZ_OCNK01000002.1"/>
</dbReference>
<dbReference type="Pfam" id="PF00561">
    <property type="entry name" value="Abhydrolase_1"/>
    <property type="match status" value="1"/>
</dbReference>
<sequence>MPRSSPVDGFSLAYDRTGDGPPVVLLHGWPGARADFRLVAPLLAEAAEVVVPDLRGFGDSDKHPVAPDEGYTGDAQARSVIGLLDELGLGPVVLAGYDIGSRIAQLIAGRFPDRVRALVVTPPLPGAGQRLLGPDVHREFWYQHFHRLELAGRLLDGDRDAVRAYLEHFWTHWSGPAFTPAGEDLDRLAESYARPGAFTASIGWYRQGPGILARGLAEQAPAREDRLAVPTHVLWPAHDPLFPAAWSDRLDEFFADLTVTPVPGSGHFVPLEAPDAFAAAIRTAAGGG</sequence>
<accession>A0A286GS92</accession>
<dbReference type="Gene3D" id="3.40.50.1820">
    <property type="entry name" value="alpha/beta hydrolase"/>
    <property type="match status" value="1"/>
</dbReference>
<protein>
    <submittedName>
        <fullName evidence="2">Pimeloyl-ACP methyl ester carboxylesterase</fullName>
    </submittedName>
</protein>
<dbReference type="PRINTS" id="PR00412">
    <property type="entry name" value="EPOXHYDRLASE"/>
</dbReference>
<dbReference type="SUPFAM" id="SSF53474">
    <property type="entry name" value="alpha/beta-Hydrolases"/>
    <property type="match status" value="1"/>
</dbReference>
<dbReference type="GO" id="GO:0016020">
    <property type="term" value="C:membrane"/>
    <property type="evidence" value="ECO:0007669"/>
    <property type="project" value="TreeGrafter"/>
</dbReference>